<feature type="transmembrane region" description="Helical" evidence="2">
    <location>
        <begin position="58"/>
        <end position="76"/>
    </location>
</feature>
<proteinExistence type="predicted"/>
<name>M0NZD2_9EURY</name>
<accession>M0NZD2</accession>
<reference evidence="3 4" key="1">
    <citation type="journal article" date="2014" name="PLoS Genet.">
        <title>Phylogenetically driven sequencing of extremely halophilic archaea reveals strategies for static and dynamic osmo-response.</title>
        <authorList>
            <person name="Becker E.A."/>
            <person name="Seitzer P.M."/>
            <person name="Tritt A."/>
            <person name="Larsen D."/>
            <person name="Krusor M."/>
            <person name="Yao A.I."/>
            <person name="Wu D."/>
            <person name="Madern D."/>
            <person name="Eisen J.A."/>
            <person name="Darling A.E."/>
            <person name="Facciotti M.T."/>
        </authorList>
    </citation>
    <scope>NUCLEOTIDE SEQUENCE [LARGE SCALE GENOMIC DNA]</scope>
    <source>
        <strain evidence="3 4">JCM 13561</strain>
    </source>
</reference>
<dbReference type="EMBL" id="AOJF01000025">
    <property type="protein sequence ID" value="EMA63186.1"/>
    <property type="molecule type" value="Genomic_DNA"/>
</dbReference>
<organism evidence="3 4">
    <name type="scientific">Halorubrum distributum JCM 13561</name>
    <dbReference type="NCBI Taxonomy" id="1227483"/>
    <lineage>
        <taxon>Archaea</taxon>
        <taxon>Methanobacteriati</taxon>
        <taxon>Methanobacteriota</taxon>
        <taxon>Stenosarchaea group</taxon>
        <taxon>Halobacteria</taxon>
        <taxon>Halobacteriales</taxon>
        <taxon>Haloferacaceae</taxon>
        <taxon>Halorubrum</taxon>
        <taxon>Halorubrum distributum group</taxon>
    </lineage>
</organism>
<protein>
    <submittedName>
        <fullName evidence="3">Uncharacterized protein</fullName>
    </submittedName>
</protein>
<keyword evidence="2" id="KW-0472">Membrane</keyword>
<dbReference type="AlphaFoldDB" id="M0NZD2"/>
<evidence type="ECO:0000313" key="4">
    <source>
        <dbReference type="Proteomes" id="UP000011581"/>
    </source>
</evidence>
<evidence type="ECO:0000256" key="1">
    <source>
        <dbReference type="SAM" id="MobiDB-lite"/>
    </source>
</evidence>
<feature type="transmembrane region" description="Helical" evidence="2">
    <location>
        <begin position="88"/>
        <end position="106"/>
    </location>
</feature>
<gene>
    <name evidence="3" type="ORF">C470_03626</name>
</gene>
<keyword evidence="2" id="KW-0812">Transmembrane</keyword>
<evidence type="ECO:0000256" key="2">
    <source>
        <dbReference type="SAM" id="Phobius"/>
    </source>
</evidence>
<evidence type="ECO:0000313" key="3">
    <source>
        <dbReference type="EMBL" id="EMA63186.1"/>
    </source>
</evidence>
<keyword evidence="2" id="KW-1133">Transmembrane helix</keyword>
<comment type="caution">
    <text evidence="3">The sequence shown here is derived from an EMBL/GenBank/DDBJ whole genome shotgun (WGS) entry which is preliminary data.</text>
</comment>
<feature type="transmembrane region" description="Helical" evidence="2">
    <location>
        <begin position="34"/>
        <end position="51"/>
    </location>
</feature>
<dbReference type="PATRIC" id="fig|1227483.3.peg.713"/>
<dbReference type="Proteomes" id="UP000011581">
    <property type="component" value="Unassembled WGS sequence"/>
</dbReference>
<sequence>MTVGENRLLTGAIGAAVAVAAAEAGLFSIGSEAGAIIAVAGIAVGSLFLLRQADEFTAARWIAIVGIAGVVALQGLGEGDLLTEFVNSDAFLIAVLIGGYALIQLVREYRANNAPDDDQPQIVIGGRFSNDDEGSD</sequence>
<feature type="region of interest" description="Disordered" evidence="1">
    <location>
        <begin position="117"/>
        <end position="136"/>
    </location>
</feature>